<evidence type="ECO:0000313" key="3">
    <source>
        <dbReference type="Proteomes" id="UP000595663"/>
    </source>
</evidence>
<dbReference type="PANTHER" id="PTHR34474:SF2">
    <property type="entry name" value="SIGNAL TRANSDUCTION PROTEIN TRAP"/>
    <property type="match status" value="1"/>
</dbReference>
<proteinExistence type="predicted"/>
<evidence type="ECO:0000313" key="2">
    <source>
        <dbReference type="EMBL" id="BBB26014.1"/>
    </source>
</evidence>
<keyword evidence="2" id="KW-0560">Oxidoreductase</keyword>
<organism evidence="2 3">
    <name type="scientific">Amphritea japonica ATCC BAA-1530</name>
    <dbReference type="NCBI Taxonomy" id="1278309"/>
    <lineage>
        <taxon>Bacteria</taxon>
        <taxon>Pseudomonadati</taxon>
        <taxon>Pseudomonadota</taxon>
        <taxon>Gammaproteobacteria</taxon>
        <taxon>Oceanospirillales</taxon>
        <taxon>Oceanospirillaceae</taxon>
        <taxon>Amphritea</taxon>
    </lineage>
</organism>
<protein>
    <submittedName>
        <fullName evidence="2">Antibiotic biosynthesis monooxygenase</fullName>
    </submittedName>
</protein>
<dbReference type="PANTHER" id="PTHR34474">
    <property type="entry name" value="SIGNAL TRANSDUCTION PROTEIN TRAP"/>
    <property type="match status" value="1"/>
</dbReference>
<sequence>MYIAMNRFHIKLGHEQTFIEIWQNRDSHLAQVPGFISFNLLQGATNDEFTLMSSHAVWQDKAAFDAWLNSDAFRKAHANAGKSSNKEIYMGPPRFEGFETVI</sequence>
<dbReference type="EMBL" id="AP014545">
    <property type="protein sequence ID" value="BBB26014.1"/>
    <property type="molecule type" value="Genomic_DNA"/>
</dbReference>
<name>A0A7R6P2X1_9GAMM</name>
<dbReference type="AlphaFoldDB" id="A0A7R6P2X1"/>
<dbReference type="InterPro" id="IPR050404">
    <property type="entry name" value="Heme-degrading_MO"/>
</dbReference>
<dbReference type="InterPro" id="IPR007138">
    <property type="entry name" value="ABM_dom"/>
</dbReference>
<keyword evidence="2" id="KW-0503">Monooxygenase</keyword>
<dbReference type="GO" id="GO:0004497">
    <property type="term" value="F:monooxygenase activity"/>
    <property type="evidence" value="ECO:0007669"/>
    <property type="project" value="UniProtKB-KW"/>
</dbReference>
<dbReference type="SUPFAM" id="SSF54909">
    <property type="entry name" value="Dimeric alpha+beta barrel"/>
    <property type="match status" value="1"/>
</dbReference>
<dbReference type="KEGG" id="ajp:AMJAP_1419"/>
<dbReference type="Gene3D" id="3.30.70.100">
    <property type="match status" value="1"/>
</dbReference>
<gene>
    <name evidence="2" type="ORF">AMJAP_1419</name>
</gene>
<reference evidence="2 3" key="1">
    <citation type="journal article" date="2008" name="Int. J. Syst. Evol. Microbiol.">
        <title>Amphritea japonica sp. nov. and Amphritea balenae sp. nov., isolated from the sediment adjacent to sperm whale carcasses off Kagoshima, Japan.</title>
        <authorList>
            <person name="Miyazaki M."/>
            <person name="Nogi Y."/>
            <person name="Fujiwara Y."/>
            <person name="Kawato M."/>
            <person name="Nagahama T."/>
            <person name="Kubokawa K."/>
            <person name="Horikoshi K."/>
        </authorList>
    </citation>
    <scope>NUCLEOTIDE SEQUENCE [LARGE SCALE GENOMIC DNA]</scope>
    <source>
        <strain evidence="2 3">ATCC BAA-1530</strain>
    </source>
</reference>
<feature type="domain" description="ABM" evidence="1">
    <location>
        <begin position="2"/>
        <end position="102"/>
    </location>
</feature>
<dbReference type="PROSITE" id="PS51725">
    <property type="entry name" value="ABM"/>
    <property type="match status" value="1"/>
</dbReference>
<dbReference type="RefSeq" id="WP_019621620.1">
    <property type="nucleotide sequence ID" value="NZ_AP014545.1"/>
</dbReference>
<dbReference type="OrthoDB" id="9798115at2"/>
<keyword evidence="3" id="KW-1185">Reference proteome</keyword>
<accession>A0A7R6P2X1</accession>
<dbReference type="Proteomes" id="UP000595663">
    <property type="component" value="Chromosome"/>
</dbReference>
<dbReference type="Pfam" id="PF03992">
    <property type="entry name" value="ABM"/>
    <property type="match status" value="1"/>
</dbReference>
<dbReference type="InterPro" id="IPR011008">
    <property type="entry name" value="Dimeric_a/b-barrel"/>
</dbReference>
<evidence type="ECO:0000259" key="1">
    <source>
        <dbReference type="PROSITE" id="PS51725"/>
    </source>
</evidence>